<dbReference type="EMBL" id="JAVREK010000011">
    <property type="protein sequence ID" value="MDT0302920.1"/>
    <property type="molecule type" value="Genomic_DNA"/>
</dbReference>
<organism evidence="1 2">
    <name type="scientific">Streptomonospora wellingtoniae</name>
    <dbReference type="NCBI Taxonomy" id="3075544"/>
    <lineage>
        <taxon>Bacteria</taxon>
        <taxon>Bacillati</taxon>
        <taxon>Actinomycetota</taxon>
        <taxon>Actinomycetes</taxon>
        <taxon>Streptosporangiales</taxon>
        <taxon>Nocardiopsidaceae</taxon>
        <taxon>Streptomonospora</taxon>
    </lineage>
</organism>
<keyword evidence="2" id="KW-1185">Reference proteome</keyword>
<dbReference type="RefSeq" id="WP_311545404.1">
    <property type="nucleotide sequence ID" value="NZ_JAVREK010000011.1"/>
</dbReference>
<sequence>MTSYRMPESFLHDERCTGPSPLMNDGPCGAPLATGAITQDSDDAYAACHFGHENRIDIDAMLAKYATPIDTERDKLTRVRVVLDQWGDADGDTRRLAQEIRAALVAPEGVEEA</sequence>
<name>A0ABU2KUE2_9ACTN</name>
<proteinExistence type="predicted"/>
<comment type="caution">
    <text evidence="1">The sequence shown here is derived from an EMBL/GenBank/DDBJ whole genome shotgun (WGS) entry which is preliminary data.</text>
</comment>
<evidence type="ECO:0000313" key="2">
    <source>
        <dbReference type="Proteomes" id="UP001183226"/>
    </source>
</evidence>
<protein>
    <submittedName>
        <fullName evidence="1">Uncharacterized protein</fullName>
    </submittedName>
</protein>
<gene>
    <name evidence="1" type="ORF">RM446_12425</name>
</gene>
<dbReference type="Proteomes" id="UP001183226">
    <property type="component" value="Unassembled WGS sequence"/>
</dbReference>
<accession>A0ABU2KUE2</accession>
<reference evidence="2" key="1">
    <citation type="submission" date="2023-07" db="EMBL/GenBank/DDBJ databases">
        <title>30 novel species of actinomycetes from the DSMZ collection.</title>
        <authorList>
            <person name="Nouioui I."/>
        </authorList>
    </citation>
    <scope>NUCLEOTIDE SEQUENCE [LARGE SCALE GENOMIC DNA]</scope>
    <source>
        <strain evidence="2">DSM 45055</strain>
    </source>
</reference>
<evidence type="ECO:0000313" key="1">
    <source>
        <dbReference type="EMBL" id="MDT0302920.1"/>
    </source>
</evidence>